<comment type="caution">
    <text evidence="9">The sequence shown here is derived from an EMBL/GenBank/DDBJ whole genome shotgun (WGS) entry which is preliminary data.</text>
</comment>
<keyword evidence="1 6" id="KW-0645">Protease</keyword>
<name>A0A095TXV0_9FLAO</name>
<keyword evidence="10" id="KW-1185">Reference proteome</keyword>
<accession>A0A095TXV0</accession>
<dbReference type="RefSeq" id="WP_035127803.1">
    <property type="nucleotide sequence ID" value="NZ_JRHH01000005.1"/>
</dbReference>
<dbReference type="Proteomes" id="UP000029554">
    <property type="component" value="Unassembled WGS sequence"/>
</dbReference>
<dbReference type="STRING" id="1453498.LG45_13180"/>
<dbReference type="GO" id="GO:0016020">
    <property type="term" value="C:membrane"/>
    <property type="evidence" value="ECO:0007669"/>
    <property type="project" value="TreeGrafter"/>
</dbReference>
<dbReference type="InterPro" id="IPR051156">
    <property type="entry name" value="Mito/Outer_Membr_Metalloprot"/>
</dbReference>
<organism evidence="9 10">
    <name type="scientific">Flavobacterium aquatile LMG 4008 = ATCC 11947</name>
    <dbReference type="NCBI Taxonomy" id="1453498"/>
    <lineage>
        <taxon>Bacteria</taxon>
        <taxon>Pseudomonadati</taxon>
        <taxon>Bacteroidota</taxon>
        <taxon>Flavobacteriia</taxon>
        <taxon>Flavobacteriales</taxon>
        <taxon>Flavobacteriaceae</taxon>
        <taxon>Flavobacterium</taxon>
    </lineage>
</organism>
<keyword evidence="7" id="KW-0732">Signal</keyword>
<keyword evidence="5 6" id="KW-0482">Metalloprotease</keyword>
<comment type="similarity">
    <text evidence="6">Belongs to the peptidase M48 family.</text>
</comment>
<dbReference type="AlphaFoldDB" id="A0A095TXV0"/>
<keyword evidence="4 6" id="KW-0862">Zinc</keyword>
<keyword evidence="3 6" id="KW-0378">Hydrolase</keyword>
<dbReference type="eggNOG" id="COG4783">
    <property type="taxonomic scope" value="Bacteria"/>
</dbReference>
<evidence type="ECO:0000256" key="3">
    <source>
        <dbReference type="ARBA" id="ARBA00022801"/>
    </source>
</evidence>
<feature type="chain" id="PRO_5001910958" description="Peptidase M48 domain-containing protein" evidence="7">
    <location>
        <begin position="21"/>
        <end position="429"/>
    </location>
</feature>
<dbReference type="CDD" id="cd07324">
    <property type="entry name" value="M48C_Oma1-like"/>
    <property type="match status" value="1"/>
</dbReference>
<keyword evidence="2" id="KW-0479">Metal-binding</keyword>
<dbReference type="Gene3D" id="3.30.2010.10">
    <property type="entry name" value="Metalloproteases ('zincins'), catalytic domain"/>
    <property type="match status" value="1"/>
</dbReference>
<proteinExistence type="inferred from homology"/>
<dbReference type="GO" id="GO:0046872">
    <property type="term" value="F:metal ion binding"/>
    <property type="evidence" value="ECO:0007669"/>
    <property type="project" value="UniProtKB-KW"/>
</dbReference>
<evidence type="ECO:0000313" key="9">
    <source>
        <dbReference type="EMBL" id="KGD67173.1"/>
    </source>
</evidence>
<dbReference type="EMBL" id="JRHH01000005">
    <property type="protein sequence ID" value="KGD67173.1"/>
    <property type="molecule type" value="Genomic_DNA"/>
</dbReference>
<feature type="domain" description="Peptidase M48" evidence="8">
    <location>
        <begin position="106"/>
        <end position="313"/>
    </location>
</feature>
<dbReference type="PANTHER" id="PTHR22726">
    <property type="entry name" value="METALLOENDOPEPTIDASE OMA1"/>
    <property type="match status" value="1"/>
</dbReference>
<protein>
    <recommendedName>
        <fullName evidence="8">Peptidase M48 domain-containing protein</fullName>
    </recommendedName>
</protein>
<evidence type="ECO:0000256" key="4">
    <source>
        <dbReference type="ARBA" id="ARBA00022833"/>
    </source>
</evidence>
<dbReference type="PANTHER" id="PTHR22726:SF1">
    <property type="entry name" value="METALLOENDOPEPTIDASE OMA1, MITOCHONDRIAL"/>
    <property type="match status" value="1"/>
</dbReference>
<evidence type="ECO:0000313" key="10">
    <source>
        <dbReference type="Proteomes" id="UP000029554"/>
    </source>
</evidence>
<dbReference type="Pfam" id="PF01435">
    <property type="entry name" value="Peptidase_M48"/>
    <property type="match status" value="1"/>
</dbReference>
<sequence>MKNRFLFTVIFFVSVFFANAQSEFKPIDTSSSALCRVNLAEEYKGKFTLINKNIVSSTSAQKSIIKGIYNEIQESFFDKINQNNFICEDNLYTYLNGLLQEVLVKNSIKENYRILLSKDGDANAYNTGDGTVVIHYGLFLTLENEDELVFVIAHEIGHQFLNHVKSEIESFAKLSTSEQVINKTKEIRSKKYGKATMAGDFLKNIQYQNYAKRRKKEFAADSIAVAFYRKTLRNPKAGVTILEKLDSSDSEKDSLTFDDYKLILNKNDFKVRKSWFEVEESLFKKYDNEKRIIVDSLKTHPDCISRINMIRKYAGSNFTEKTTISKDFLSIKQASTYQNLINLYDQEFYGISFYEALKLYKKDAENVVLKNIIYVNLSKILEAKTAYIINRYVPKVDNKKNSESLNRFITFINNLKTSDLQLIINNFKS</sequence>
<evidence type="ECO:0000256" key="7">
    <source>
        <dbReference type="SAM" id="SignalP"/>
    </source>
</evidence>
<comment type="cofactor">
    <cofactor evidence="6">
        <name>Zn(2+)</name>
        <dbReference type="ChEBI" id="CHEBI:29105"/>
    </cofactor>
    <text evidence="6">Binds 1 zinc ion per subunit.</text>
</comment>
<evidence type="ECO:0000256" key="6">
    <source>
        <dbReference type="RuleBase" id="RU003983"/>
    </source>
</evidence>
<dbReference type="OrthoDB" id="910748at2"/>
<gene>
    <name evidence="9" type="ORF">LG45_13180</name>
</gene>
<feature type="signal peptide" evidence="7">
    <location>
        <begin position="1"/>
        <end position="20"/>
    </location>
</feature>
<dbReference type="GO" id="GO:0051603">
    <property type="term" value="P:proteolysis involved in protein catabolic process"/>
    <property type="evidence" value="ECO:0007669"/>
    <property type="project" value="TreeGrafter"/>
</dbReference>
<dbReference type="InterPro" id="IPR001915">
    <property type="entry name" value="Peptidase_M48"/>
</dbReference>
<evidence type="ECO:0000256" key="2">
    <source>
        <dbReference type="ARBA" id="ARBA00022723"/>
    </source>
</evidence>
<evidence type="ECO:0000256" key="1">
    <source>
        <dbReference type="ARBA" id="ARBA00022670"/>
    </source>
</evidence>
<evidence type="ECO:0000256" key="5">
    <source>
        <dbReference type="ARBA" id="ARBA00023049"/>
    </source>
</evidence>
<reference evidence="9 10" key="1">
    <citation type="submission" date="2014-09" db="EMBL/GenBank/DDBJ databases">
        <title>Whole Genome Shotgun of Flavobacterium aquatile LMG 4008.</title>
        <authorList>
            <person name="Gale A.N."/>
            <person name="Pipes S.E."/>
            <person name="Newman J.D."/>
        </authorList>
    </citation>
    <scope>NUCLEOTIDE SEQUENCE [LARGE SCALE GENOMIC DNA]</scope>
    <source>
        <strain evidence="9 10">LMG 4008</strain>
    </source>
</reference>
<dbReference type="GO" id="GO:0004222">
    <property type="term" value="F:metalloendopeptidase activity"/>
    <property type="evidence" value="ECO:0007669"/>
    <property type="project" value="InterPro"/>
</dbReference>
<evidence type="ECO:0000259" key="8">
    <source>
        <dbReference type="Pfam" id="PF01435"/>
    </source>
</evidence>